<dbReference type="AlphaFoldDB" id="A0A4Q8L5L9"/>
<reference evidence="1 2" key="1">
    <citation type="submission" date="2019-02" db="EMBL/GenBank/DDBJ databases">
        <title>WGS of Pseudoxanthomonas species novum from clinical isolates.</title>
        <authorList>
            <person name="Bernier A.-M."/>
            <person name="Bernard K."/>
            <person name="Vachon A."/>
        </authorList>
    </citation>
    <scope>NUCLEOTIDE SEQUENCE [LARGE SCALE GENOMIC DNA]</scope>
    <source>
        <strain evidence="1 2">NML171200</strain>
    </source>
</reference>
<protein>
    <recommendedName>
        <fullName evidence="3">DUF2071 domain-containing protein</fullName>
    </recommendedName>
</protein>
<dbReference type="OrthoDB" id="700978at2"/>
<evidence type="ECO:0000313" key="2">
    <source>
        <dbReference type="Proteomes" id="UP000292627"/>
    </source>
</evidence>
<dbReference type="EMBL" id="SHMC01000008">
    <property type="protein sequence ID" value="TAA21677.1"/>
    <property type="molecule type" value="Genomic_DNA"/>
</dbReference>
<dbReference type="Proteomes" id="UP000292627">
    <property type="component" value="Unassembled WGS sequence"/>
</dbReference>
<accession>A0A4Q8L5L9</accession>
<organism evidence="1 2">
    <name type="scientific">Pseudoxanthomonas winnipegensis</name>
    <dbReference type="NCBI Taxonomy" id="2480810"/>
    <lineage>
        <taxon>Bacteria</taxon>
        <taxon>Pseudomonadati</taxon>
        <taxon>Pseudomonadota</taxon>
        <taxon>Gammaproteobacteria</taxon>
        <taxon>Lysobacterales</taxon>
        <taxon>Lysobacteraceae</taxon>
        <taxon>Pseudoxanthomonas</taxon>
    </lineage>
</organism>
<proteinExistence type="predicted"/>
<evidence type="ECO:0008006" key="3">
    <source>
        <dbReference type="Google" id="ProtNLM"/>
    </source>
</evidence>
<dbReference type="RefSeq" id="WP_130552677.1">
    <property type="nucleotide sequence ID" value="NZ_SHMC01000008.1"/>
</dbReference>
<evidence type="ECO:0000313" key="1">
    <source>
        <dbReference type="EMBL" id="TAA21677.1"/>
    </source>
</evidence>
<gene>
    <name evidence="1" type="ORF">EA660_17125</name>
</gene>
<name>A0A4Q8L5L9_9GAMM</name>
<comment type="caution">
    <text evidence="1">The sequence shown here is derived from an EMBL/GenBank/DDBJ whole genome shotgun (WGS) entry which is preliminary data.</text>
</comment>
<sequence length="289" mass="32259">MNAAAPDLAQAAAYRHPSAAWYGRALPRLLHAPAWTGWRRALTRRWPLPALVSDVREVIYLSWWVDVRAAPPAPPGHAYVVHQGRTPYTILSYRHGHFGPALAGPLRTLLPSPLQSNWRWYLRREGDPAATPVVLFDRNTMDHIVYVAGARAWSDAMQPHLAARFVHAPQADGGGSTRIDPGQGSAPALRMQWRPADHWDDAQWQPAFGTREALLRFLTCQDEAIARTCDGRWARTRIALPVDPASLQPLPLTGTLACPRLQDLGVRLEEGLAFRLPRVAFRVVSERLL</sequence>